<feature type="signal peptide" evidence="1">
    <location>
        <begin position="1"/>
        <end position="16"/>
    </location>
</feature>
<gene>
    <name evidence="2" type="ORF">LTR78_002840</name>
</gene>
<sequence length="188" mass="18592">MFSILLLATWLVGALAQTKTTTNLFQGSLISPSATIIGGAITTGIAGSIIEVNSCGTTTYAIICTEASLCLANATYYVTQGPTTILVSYSTSANGTAGTARESCSVDHSTYAILVYDVAGSKTTVSTTAAASGTDLAYATFPITAGAEKIARPTGKCGTATALGGVAVVKVLVLPAAAAVAVVAGALV</sequence>
<proteinExistence type="predicted"/>
<protein>
    <submittedName>
        <fullName evidence="2">Uncharacterized protein</fullName>
    </submittedName>
</protein>
<keyword evidence="3" id="KW-1185">Reference proteome</keyword>
<feature type="chain" id="PRO_5042010134" evidence="1">
    <location>
        <begin position="17"/>
        <end position="188"/>
    </location>
</feature>
<reference evidence="2" key="1">
    <citation type="submission" date="2023-07" db="EMBL/GenBank/DDBJ databases">
        <title>Black Yeasts Isolated from many extreme environments.</title>
        <authorList>
            <person name="Coleine C."/>
            <person name="Stajich J.E."/>
            <person name="Selbmann L."/>
        </authorList>
    </citation>
    <scope>NUCLEOTIDE SEQUENCE</scope>
    <source>
        <strain evidence="2">CCFEE 5485</strain>
    </source>
</reference>
<evidence type="ECO:0000313" key="3">
    <source>
        <dbReference type="Proteomes" id="UP001274830"/>
    </source>
</evidence>
<evidence type="ECO:0000256" key="1">
    <source>
        <dbReference type="SAM" id="SignalP"/>
    </source>
</evidence>
<dbReference type="EMBL" id="JAUTXT010000007">
    <property type="protein sequence ID" value="KAK3677302.1"/>
    <property type="molecule type" value="Genomic_DNA"/>
</dbReference>
<organism evidence="2 3">
    <name type="scientific">Recurvomyces mirabilis</name>
    <dbReference type="NCBI Taxonomy" id="574656"/>
    <lineage>
        <taxon>Eukaryota</taxon>
        <taxon>Fungi</taxon>
        <taxon>Dikarya</taxon>
        <taxon>Ascomycota</taxon>
        <taxon>Pezizomycotina</taxon>
        <taxon>Dothideomycetes</taxon>
        <taxon>Dothideomycetidae</taxon>
        <taxon>Mycosphaerellales</taxon>
        <taxon>Teratosphaeriaceae</taxon>
        <taxon>Recurvomyces</taxon>
    </lineage>
</organism>
<keyword evidence="1" id="KW-0732">Signal</keyword>
<dbReference type="Proteomes" id="UP001274830">
    <property type="component" value="Unassembled WGS sequence"/>
</dbReference>
<name>A0AAE1C416_9PEZI</name>
<comment type="caution">
    <text evidence="2">The sequence shown here is derived from an EMBL/GenBank/DDBJ whole genome shotgun (WGS) entry which is preliminary data.</text>
</comment>
<accession>A0AAE1C416</accession>
<evidence type="ECO:0000313" key="2">
    <source>
        <dbReference type="EMBL" id="KAK3677302.1"/>
    </source>
</evidence>
<dbReference type="AlphaFoldDB" id="A0AAE1C416"/>